<feature type="transmembrane region" description="Helical" evidence="3">
    <location>
        <begin position="304"/>
        <end position="326"/>
    </location>
</feature>
<proteinExistence type="predicted"/>
<keyword evidence="3" id="KW-1133">Transmembrane helix</keyword>
<feature type="transmembrane region" description="Helical" evidence="3">
    <location>
        <begin position="25"/>
        <end position="50"/>
    </location>
</feature>
<evidence type="ECO:0000313" key="5">
    <source>
        <dbReference type="EMBL" id="KAG0657441.1"/>
    </source>
</evidence>
<dbReference type="AlphaFoldDB" id="A0A9P7B3D9"/>
<dbReference type="InterPro" id="IPR036259">
    <property type="entry name" value="MFS_trans_sf"/>
</dbReference>
<reference evidence="5 6" key="1">
    <citation type="submission" date="2020-11" db="EMBL/GenBank/DDBJ databases">
        <title>Kefir isolates.</title>
        <authorList>
            <person name="Marcisauskas S."/>
            <person name="Kim Y."/>
            <person name="Blasche S."/>
        </authorList>
    </citation>
    <scope>NUCLEOTIDE SEQUENCE [LARGE SCALE GENOMIC DNA]</scope>
    <source>
        <strain evidence="5 6">KR</strain>
    </source>
</reference>
<feature type="transmembrane region" description="Helical" evidence="3">
    <location>
        <begin position="268"/>
        <end position="292"/>
    </location>
</feature>
<dbReference type="GO" id="GO:0016020">
    <property type="term" value="C:membrane"/>
    <property type="evidence" value="ECO:0007669"/>
    <property type="project" value="UniProtKB-SubCell"/>
</dbReference>
<dbReference type="Pfam" id="PF07690">
    <property type="entry name" value="MFS_1"/>
    <property type="match status" value="1"/>
</dbReference>
<dbReference type="SUPFAM" id="SSF103473">
    <property type="entry name" value="MFS general substrate transporter"/>
    <property type="match status" value="1"/>
</dbReference>
<dbReference type="PROSITE" id="PS50850">
    <property type="entry name" value="MFS"/>
    <property type="match status" value="1"/>
</dbReference>
<evidence type="ECO:0000256" key="3">
    <source>
        <dbReference type="SAM" id="Phobius"/>
    </source>
</evidence>
<feature type="transmembrane region" description="Helical" evidence="3">
    <location>
        <begin position="441"/>
        <end position="464"/>
    </location>
</feature>
<feature type="transmembrane region" description="Helical" evidence="3">
    <location>
        <begin position="155"/>
        <end position="176"/>
    </location>
</feature>
<dbReference type="OrthoDB" id="10027823at2759"/>
<dbReference type="InterPro" id="IPR011701">
    <property type="entry name" value="MFS"/>
</dbReference>
<dbReference type="EMBL" id="PUHQ01000081">
    <property type="protein sequence ID" value="KAG0657441.1"/>
    <property type="molecule type" value="Genomic_DNA"/>
</dbReference>
<keyword evidence="3" id="KW-0472">Membrane</keyword>
<evidence type="ECO:0000256" key="1">
    <source>
        <dbReference type="ARBA" id="ARBA00004141"/>
    </source>
</evidence>
<accession>A0A9P7B3D9</accession>
<dbReference type="Proteomes" id="UP000777482">
    <property type="component" value="Unassembled WGS sequence"/>
</dbReference>
<comment type="subcellular location">
    <subcellularLocation>
        <location evidence="1">Membrane</location>
        <topology evidence="1">Multi-pass membrane protein</topology>
    </subcellularLocation>
</comment>
<gene>
    <name evidence="5" type="ORF">C6P46_006515</name>
</gene>
<dbReference type="PANTHER" id="PTHR23520:SF5">
    <property type="entry name" value="TRANSPORTER, PUTATIVE (AFU_ORTHOLOGUE AFUA_3G04000)-RELATED"/>
    <property type="match status" value="1"/>
</dbReference>
<feature type="domain" description="Major facilitator superfamily (MFS) profile" evidence="4">
    <location>
        <begin position="24"/>
        <end position="468"/>
    </location>
</feature>
<protein>
    <recommendedName>
        <fullName evidence="4">Major facilitator superfamily (MFS) profile domain-containing protein</fullName>
    </recommendedName>
</protein>
<dbReference type="PANTHER" id="PTHR23520">
    <property type="entry name" value="TRANSPORTER, PUTATIVE (AFU_ORTHOLOGUE AFUA_3G04000)-RELATED"/>
    <property type="match status" value="1"/>
</dbReference>
<evidence type="ECO:0000256" key="2">
    <source>
        <dbReference type="SAM" id="MobiDB-lite"/>
    </source>
</evidence>
<organism evidence="5 6">
    <name type="scientific">Rhodotorula mucilaginosa</name>
    <name type="common">Yeast</name>
    <name type="synonym">Rhodotorula rubra</name>
    <dbReference type="NCBI Taxonomy" id="5537"/>
    <lineage>
        <taxon>Eukaryota</taxon>
        <taxon>Fungi</taxon>
        <taxon>Dikarya</taxon>
        <taxon>Basidiomycota</taxon>
        <taxon>Pucciniomycotina</taxon>
        <taxon>Microbotryomycetes</taxon>
        <taxon>Sporidiobolales</taxon>
        <taxon>Sporidiobolaceae</taxon>
        <taxon>Rhodotorula</taxon>
    </lineage>
</organism>
<sequence>MGVFGVIAEELGLTHIRDAHSRRDVALLLVSRFIRMAGFGAFAPVLILYLRHIGFSDRAVGLFLSATLLGDVALSLFVTWTADALGRRRMLALGSTLMAMSGLVFYSSRNYVLLLLAAIVGIISPSGNETGPFAALEQAMMSQLTVPEGRVSLLMWYQVLGFVGISAGNTMTGIIVRLTEKQGKSILAAYRGVFLAYAIIAGCKIALSFAMTRHSEIDHPPVPARSAEASSAPQRSGDGERQPLLRQNPVLDPPADLPVPAPLPVGRLVALCLVFSLDSFAGALGPLSFISYYLKTVHNAPVQLIAHFFSITAVIACLSQLAAGSISKRLGIIGTMVGTHGEALTISSQPPTPPLTPSLSAAPAQLLTISFGLAPNLPVALTLFVARSFLATMDASVRGAFLAAVIPKESRTRFLGIINVCKTLAATPGPTVSLTLVSMGYIRYSFVIMGIIKILYDIALFIGFKTARLEH</sequence>
<comment type="caution">
    <text evidence="5">The sequence shown here is derived from an EMBL/GenBank/DDBJ whole genome shotgun (WGS) entry which is preliminary data.</text>
</comment>
<keyword evidence="6" id="KW-1185">Reference proteome</keyword>
<evidence type="ECO:0000259" key="4">
    <source>
        <dbReference type="PROSITE" id="PS50850"/>
    </source>
</evidence>
<feature type="region of interest" description="Disordered" evidence="2">
    <location>
        <begin position="220"/>
        <end position="247"/>
    </location>
</feature>
<feature type="transmembrane region" description="Helical" evidence="3">
    <location>
        <begin position="103"/>
        <end position="123"/>
    </location>
</feature>
<feature type="transmembrane region" description="Helical" evidence="3">
    <location>
        <begin position="62"/>
        <end position="82"/>
    </location>
</feature>
<dbReference type="GO" id="GO:0022857">
    <property type="term" value="F:transmembrane transporter activity"/>
    <property type="evidence" value="ECO:0007669"/>
    <property type="project" value="InterPro"/>
</dbReference>
<feature type="transmembrane region" description="Helical" evidence="3">
    <location>
        <begin position="188"/>
        <end position="211"/>
    </location>
</feature>
<name>A0A9P7B3D9_RHOMI</name>
<keyword evidence="3" id="KW-0812">Transmembrane</keyword>
<dbReference type="InterPro" id="IPR020846">
    <property type="entry name" value="MFS_dom"/>
</dbReference>
<evidence type="ECO:0000313" key="6">
    <source>
        <dbReference type="Proteomes" id="UP000777482"/>
    </source>
</evidence>
<dbReference type="Gene3D" id="1.20.1250.20">
    <property type="entry name" value="MFS general substrate transporter like domains"/>
    <property type="match status" value="2"/>
</dbReference>